<accession>A0A2T1DFM7</accession>
<proteinExistence type="predicted"/>
<dbReference type="STRING" id="1920490.GCA_001895925_04516"/>
<dbReference type="InterPro" id="IPR055643">
    <property type="entry name" value="DUF7219"/>
</dbReference>
<protein>
    <recommendedName>
        <fullName evidence="3">Isopropylmalate/homocitrate/citramalate synthase</fullName>
    </recommendedName>
</protein>
<dbReference type="Pfam" id="PF23856">
    <property type="entry name" value="DUF7219"/>
    <property type="match status" value="1"/>
</dbReference>
<reference evidence="1 2" key="2">
    <citation type="submission" date="2018-03" db="EMBL/GenBank/DDBJ databases">
        <title>The ancient ancestry and fast evolution of plastids.</title>
        <authorList>
            <person name="Moore K.R."/>
            <person name="Magnabosco C."/>
            <person name="Momper L."/>
            <person name="Gold D.A."/>
            <person name="Bosak T."/>
            <person name="Fournier G.P."/>
        </authorList>
    </citation>
    <scope>NUCLEOTIDE SEQUENCE [LARGE SCALE GENOMIC DNA]</scope>
    <source>
        <strain evidence="1 2">ULC007</strain>
    </source>
</reference>
<evidence type="ECO:0000313" key="2">
    <source>
        <dbReference type="Proteomes" id="UP000238634"/>
    </source>
</evidence>
<comment type="caution">
    <text evidence="1">The sequence shown here is derived from an EMBL/GenBank/DDBJ whole genome shotgun (WGS) entry which is preliminary data.</text>
</comment>
<keyword evidence="2" id="KW-1185">Reference proteome</keyword>
<gene>
    <name evidence="1" type="ORF">C7B65_12070</name>
</gene>
<name>A0A2T1DFM7_9CYAN</name>
<evidence type="ECO:0008006" key="3">
    <source>
        <dbReference type="Google" id="ProtNLM"/>
    </source>
</evidence>
<organism evidence="1 2">
    <name type="scientific">Phormidesmis priestleyi ULC007</name>
    <dbReference type="NCBI Taxonomy" id="1920490"/>
    <lineage>
        <taxon>Bacteria</taxon>
        <taxon>Bacillati</taxon>
        <taxon>Cyanobacteriota</taxon>
        <taxon>Cyanophyceae</taxon>
        <taxon>Leptolyngbyales</taxon>
        <taxon>Leptolyngbyaceae</taxon>
        <taxon>Phormidesmis</taxon>
    </lineage>
</organism>
<evidence type="ECO:0000313" key="1">
    <source>
        <dbReference type="EMBL" id="PSB19299.1"/>
    </source>
</evidence>
<dbReference type="OrthoDB" id="426986at2"/>
<dbReference type="AlphaFoldDB" id="A0A2T1DFM7"/>
<dbReference type="Proteomes" id="UP000238634">
    <property type="component" value="Unassembled WGS sequence"/>
</dbReference>
<reference evidence="1 2" key="1">
    <citation type="submission" date="2018-02" db="EMBL/GenBank/DDBJ databases">
        <authorList>
            <person name="Cohen D.B."/>
            <person name="Kent A.D."/>
        </authorList>
    </citation>
    <scope>NUCLEOTIDE SEQUENCE [LARGE SCALE GENOMIC DNA]</scope>
    <source>
        <strain evidence="1 2">ULC007</strain>
    </source>
</reference>
<sequence length="90" mass="10193">MADNTDKSKEGFLYPIGRYRGEFTPEHLAFNANLQEFAQRVSLLCGLETGGKIPPGEAYKEIKQLWRQLRDSKKELLDASKAEPPDLPDL</sequence>
<dbReference type="EMBL" id="PVWG01000011">
    <property type="protein sequence ID" value="PSB19299.1"/>
    <property type="molecule type" value="Genomic_DNA"/>
</dbReference>
<dbReference type="RefSeq" id="WP_073071377.1">
    <property type="nucleotide sequence ID" value="NZ_MPPI01000011.1"/>
</dbReference>